<evidence type="ECO:0000256" key="1">
    <source>
        <dbReference type="SAM" id="SignalP"/>
    </source>
</evidence>
<keyword evidence="3" id="KW-1185">Reference proteome</keyword>
<organism evidence="2 3">
    <name type="scientific">Polyangium mundeleinium</name>
    <dbReference type="NCBI Taxonomy" id="2995306"/>
    <lineage>
        <taxon>Bacteria</taxon>
        <taxon>Pseudomonadati</taxon>
        <taxon>Myxococcota</taxon>
        <taxon>Polyangia</taxon>
        <taxon>Polyangiales</taxon>
        <taxon>Polyangiaceae</taxon>
        <taxon>Polyangium</taxon>
    </lineage>
</organism>
<name>A0ABT5F6E6_9BACT</name>
<feature type="chain" id="PRO_5046114976" description="DUF3996 domain-containing protein" evidence="1">
    <location>
        <begin position="27"/>
        <end position="195"/>
    </location>
</feature>
<comment type="caution">
    <text evidence="2">The sequence shown here is derived from an EMBL/GenBank/DDBJ whole genome shotgun (WGS) entry which is preliminary data.</text>
</comment>
<evidence type="ECO:0000313" key="2">
    <source>
        <dbReference type="EMBL" id="MDC0749672.1"/>
    </source>
</evidence>
<keyword evidence="1" id="KW-0732">Signal</keyword>
<reference evidence="2 3" key="1">
    <citation type="submission" date="2022-11" db="EMBL/GenBank/DDBJ databases">
        <title>Minimal conservation of predation-associated metabolite biosynthetic gene clusters underscores biosynthetic potential of Myxococcota including descriptions for ten novel species: Archangium lansinium sp. nov., Myxococcus landrumus sp. nov., Nannocystis bai.</title>
        <authorList>
            <person name="Ahearne A."/>
            <person name="Stevens C."/>
            <person name="Dowd S."/>
        </authorList>
    </citation>
    <scope>NUCLEOTIDE SEQUENCE [LARGE SCALE GENOMIC DNA]</scope>
    <source>
        <strain evidence="2 3">RJM3</strain>
    </source>
</reference>
<sequence length="195" mass="20943">MRMTLALPSLLLALAASTTTSTSARADDAPDVDVDDLRTFKRRRFPLLPTAGLVLGPSFGAPTTRFLGGAWLGAAHYPMSGPHTFFWSLAGALEVQSAGDEIALPWGVDLRIGSAWFSATRRYLLQGTVYLLGGYRFASALDIGSARFGIGASSPAFFLSAVRTIFLPVPSTLELVGVVPRDAPARFELRFGWSY</sequence>
<dbReference type="Proteomes" id="UP001221411">
    <property type="component" value="Unassembled WGS sequence"/>
</dbReference>
<gene>
    <name evidence="2" type="ORF">POL67_50545</name>
</gene>
<evidence type="ECO:0000313" key="3">
    <source>
        <dbReference type="Proteomes" id="UP001221411"/>
    </source>
</evidence>
<dbReference type="EMBL" id="JAQNDO010000001">
    <property type="protein sequence ID" value="MDC0749672.1"/>
    <property type="molecule type" value="Genomic_DNA"/>
</dbReference>
<accession>A0ABT5F6E6</accession>
<evidence type="ECO:0008006" key="4">
    <source>
        <dbReference type="Google" id="ProtNLM"/>
    </source>
</evidence>
<dbReference type="RefSeq" id="WP_271929782.1">
    <property type="nucleotide sequence ID" value="NZ_JAQNDO010000001.1"/>
</dbReference>
<proteinExistence type="predicted"/>
<feature type="signal peptide" evidence="1">
    <location>
        <begin position="1"/>
        <end position="26"/>
    </location>
</feature>
<protein>
    <recommendedName>
        <fullName evidence="4">DUF3996 domain-containing protein</fullName>
    </recommendedName>
</protein>